<evidence type="ECO:0000313" key="8">
    <source>
        <dbReference type="Proteomes" id="UP000318313"/>
    </source>
</evidence>
<dbReference type="InterPro" id="IPR011429">
    <property type="entry name" value="Cyt_c_Planctomycete-type"/>
</dbReference>
<keyword evidence="3" id="KW-0349">Heme</keyword>
<protein>
    <submittedName>
        <fullName evidence="7">Planctomycete cytochrome C</fullName>
    </submittedName>
</protein>
<sequence precursor="true">MTRMLICLVSVLAIVLSGSSYLEAAPKAQKDNKGLELFKSKIEPVLVKHCYECHSRKGESVEGGLELDSPAGMMRGGDTGPMLKPHDLEHSSLIQMLKHEGDASGMPPEQKLPADIIAAFEEWIRLGCPDSRKETGPTLKEQRYQAAQKHWAFVSPKSVKPPAVKQTNWARNPVIDGFVLSAMEQQGLKPVQDANRLTLVRRVYFDLVGLPPTPAEVDAFLNDKSPDALAKLIDKLLASPRFGELWGRHWLDVVRFAESSGMEFNFTYPHAWPYRNYVIDAFNQDKPYNIFLQEQIAGDLIPAQPNESPEMIQARKIATSMLSFGPKRHNSRGTEFRMDIVDDQINTVCRATMALTVSCARCHDHKFDPIPTADYYSLAGIFLSTEPLYGTIKQKYSNTPTDLLPIGKNAQTLHAAAEAYDKQLQETEKQLTAQTDALKKAKDAQKLAAAEHKKYEQLVATTVVDPAKPNAGNQPSQADVDQKQAKLNKANDLVTSLTSEVATLKTKVAELKKNAPARPHYAMSARDRKKPADTYIAVRGDFREKGDVVPRGFLSAIKIENTPSIAASHSGRLELAQWITSEQNPITARVMVNRIWHHLFGRGLVPSVDNFGVIGKQPTHPELLDALALQFVQEGWSTKQMIRTIMLSRAYQLSSTPNPANMEIDPDNRLLWRASPRRLEAEAIRDAILTVSGQLDFNRPTTSTVTPLGDKLARSIPMEKLQPPSNHRSVYLPVVRDYVPELFDLFDFPSPSLVSGNRAVTNVPAQALYLRNSQFITDQSRHAAQRLLADKQAGDDAAKVKLAMRWALARTPTAEEQAGALQLIQQVRQSTDPKKKTAEVDAWAAWFQTLYMTAEFRFLVDAR</sequence>
<dbReference type="Pfam" id="PF07583">
    <property type="entry name" value="PSCyt2"/>
    <property type="match status" value="1"/>
</dbReference>
<feature type="chain" id="PRO_5022066631" evidence="5">
    <location>
        <begin position="25"/>
        <end position="863"/>
    </location>
</feature>
<dbReference type="InterPro" id="IPR009056">
    <property type="entry name" value="Cyt_c-like_dom"/>
</dbReference>
<evidence type="ECO:0000256" key="1">
    <source>
        <dbReference type="ARBA" id="ARBA00022723"/>
    </source>
</evidence>
<name>A0A518I8M2_9PLAN</name>
<dbReference type="GO" id="GO:0009055">
    <property type="term" value="F:electron transfer activity"/>
    <property type="evidence" value="ECO:0007669"/>
    <property type="project" value="InterPro"/>
</dbReference>
<evidence type="ECO:0000313" key="7">
    <source>
        <dbReference type="EMBL" id="QDV49463.1"/>
    </source>
</evidence>
<dbReference type="EMBL" id="CP037452">
    <property type="protein sequence ID" value="QDV49463.1"/>
    <property type="molecule type" value="Genomic_DNA"/>
</dbReference>
<feature type="domain" description="Cytochrome c" evidence="6">
    <location>
        <begin position="29"/>
        <end position="240"/>
    </location>
</feature>
<organism evidence="7 8">
    <name type="scientific">Gimesia fumaroli</name>
    <dbReference type="NCBI Taxonomy" id="2527976"/>
    <lineage>
        <taxon>Bacteria</taxon>
        <taxon>Pseudomonadati</taxon>
        <taxon>Planctomycetota</taxon>
        <taxon>Planctomycetia</taxon>
        <taxon>Planctomycetales</taxon>
        <taxon>Planctomycetaceae</taxon>
        <taxon>Gimesia</taxon>
    </lineage>
</organism>
<dbReference type="InterPro" id="IPR011444">
    <property type="entry name" value="DUF1549"/>
</dbReference>
<keyword evidence="8" id="KW-1185">Reference proteome</keyword>
<dbReference type="PANTHER" id="PTHR35889:SF3">
    <property type="entry name" value="F-BOX DOMAIN-CONTAINING PROTEIN"/>
    <property type="match status" value="1"/>
</dbReference>
<feature type="coiled-coil region" evidence="4">
    <location>
        <begin position="480"/>
        <end position="514"/>
    </location>
</feature>
<evidence type="ECO:0000256" key="4">
    <source>
        <dbReference type="SAM" id="Coils"/>
    </source>
</evidence>
<gene>
    <name evidence="7" type="ORF">Enr17x_14810</name>
</gene>
<dbReference type="KEGG" id="gfm:Enr17x_14810"/>
<proteinExistence type="predicted"/>
<keyword evidence="5" id="KW-0732">Signal</keyword>
<reference evidence="7 8" key="1">
    <citation type="submission" date="2019-03" db="EMBL/GenBank/DDBJ databases">
        <title>Deep-cultivation of Planctomycetes and their phenomic and genomic characterization uncovers novel biology.</title>
        <authorList>
            <person name="Wiegand S."/>
            <person name="Jogler M."/>
            <person name="Boedeker C."/>
            <person name="Pinto D."/>
            <person name="Vollmers J."/>
            <person name="Rivas-Marin E."/>
            <person name="Kohn T."/>
            <person name="Peeters S.H."/>
            <person name="Heuer A."/>
            <person name="Rast P."/>
            <person name="Oberbeckmann S."/>
            <person name="Bunk B."/>
            <person name="Jeske O."/>
            <person name="Meyerdierks A."/>
            <person name="Storesund J.E."/>
            <person name="Kallscheuer N."/>
            <person name="Luecker S."/>
            <person name="Lage O.M."/>
            <person name="Pohl T."/>
            <person name="Merkel B.J."/>
            <person name="Hornburger P."/>
            <person name="Mueller R.-W."/>
            <person name="Bruemmer F."/>
            <person name="Labrenz M."/>
            <person name="Spormann A.M."/>
            <person name="Op den Camp H."/>
            <person name="Overmann J."/>
            <person name="Amann R."/>
            <person name="Jetten M.S.M."/>
            <person name="Mascher T."/>
            <person name="Medema M.H."/>
            <person name="Devos D.P."/>
            <person name="Kaster A.-K."/>
            <person name="Ovreas L."/>
            <person name="Rohde M."/>
            <person name="Galperin M.Y."/>
            <person name="Jogler C."/>
        </authorList>
    </citation>
    <scope>NUCLEOTIDE SEQUENCE [LARGE SCALE GENOMIC DNA]</scope>
    <source>
        <strain evidence="7 8">Enr17</strain>
    </source>
</reference>
<dbReference type="InterPro" id="IPR022655">
    <property type="entry name" value="DUF1553"/>
</dbReference>
<evidence type="ECO:0000259" key="6">
    <source>
        <dbReference type="PROSITE" id="PS51007"/>
    </source>
</evidence>
<accession>A0A518I8M2</accession>
<evidence type="ECO:0000256" key="2">
    <source>
        <dbReference type="ARBA" id="ARBA00023004"/>
    </source>
</evidence>
<dbReference type="GO" id="GO:0046872">
    <property type="term" value="F:metal ion binding"/>
    <property type="evidence" value="ECO:0007669"/>
    <property type="project" value="UniProtKB-KW"/>
</dbReference>
<evidence type="ECO:0000256" key="3">
    <source>
        <dbReference type="PROSITE-ProRule" id="PRU00433"/>
    </source>
</evidence>
<feature type="coiled-coil region" evidence="4">
    <location>
        <begin position="410"/>
        <end position="444"/>
    </location>
</feature>
<keyword evidence="1 3" id="KW-0479">Metal-binding</keyword>
<dbReference type="PROSITE" id="PS51007">
    <property type="entry name" value="CYTC"/>
    <property type="match status" value="1"/>
</dbReference>
<evidence type="ECO:0000256" key="5">
    <source>
        <dbReference type="SAM" id="SignalP"/>
    </source>
</evidence>
<feature type="signal peptide" evidence="5">
    <location>
        <begin position="1"/>
        <end position="24"/>
    </location>
</feature>
<dbReference type="Pfam" id="PF07587">
    <property type="entry name" value="PSD1"/>
    <property type="match status" value="1"/>
</dbReference>
<dbReference type="Proteomes" id="UP000318313">
    <property type="component" value="Chromosome"/>
</dbReference>
<dbReference type="AlphaFoldDB" id="A0A518I8M2"/>
<dbReference type="GO" id="GO:0020037">
    <property type="term" value="F:heme binding"/>
    <property type="evidence" value="ECO:0007669"/>
    <property type="project" value="InterPro"/>
</dbReference>
<keyword evidence="2 3" id="KW-0408">Iron</keyword>
<keyword evidence="4" id="KW-0175">Coiled coil</keyword>
<dbReference type="Pfam" id="PF07635">
    <property type="entry name" value="PSCyt1"/>
    <property type="match status" value="1"/>
</dbReference>
<dbReference type="PANTHER" id="PTHR35889">
    <property type="entry name" value="CYCLOINULO-OLIGOSACCHARIDE FRUCTANOTRANSFERASE-RELATED"/>
    <property type="match status" value="1"/>
</dbReference>